<dbReference type="EMBL" id="JAWJWE010000001">
    <property type="protein sequence ID" value="KAK6645352.1"/>
    <property type="molecule type" value="Genomic_DNA"/>
</dbReference>
<gene>
    <name evidence="2" type="ORF">RUM43_001628</name>
</gene>
<comment type="caution">
    <text evidence="2">The sequence shown here is derived from an EMBL/GenBank/DDBJ whole genome shotgun (WGS) entry which is preliminary data.</text>
</comment>
<organism evidence="2 3">
    <name type="scientific">Polyplax serrata</name>
    <name type="common">Common mouse louse</name>
    <dbReference type="NCBI Taxonomy" id="468196"/>
    <lineage>
        <taxon>Eukaryota</taxon>
        <taxon>Metazoa</taxon>
        <taxon>Ecdysozoa</taxon>
        <taxon>Arthropoda</taxon>
        <taxon>Hexapoda</taxon>
        <taxon>Insecta</taxon>
        <taxon>Pterygota</taxon>
        <taxon>Neoptera</taxon>
        <taxon>Paraneoptera</taxon>
        <taxon>Psocodea</taxon>
        <taxon>Troctomorpha</taxon>
        <taxon>Phthiraptera</taxon>
        <taxon>Anoplura</taxon>
        <taxon>Polyplacidae</taxon>
        <taxon>Polyplax</taxon>
    </lineage>
</organism>
<sequence length="96" mass="10149">MESFRSRQKRTKTKLLDQNFTVNKGRQVVSVETNNTLCTSGTFEVVCSAGTTAGCRGPSGGRLRPAKGASSAQVGVDHRPSVECHPAGEVLRVSGT</sequence>
<evidence type="ECO:0000313" key="3">
    <source>
        <dbReference type="Proteomes" id="UP001372834"/>
    </source>
</evidence>
<dbReference type="AlphaFoldDB" id="A0AAN8SI66"/>
<protein>
    <submittedName>
        <fullName evidence="2">Uncharacterized protein</fullName>
    </submittedName>
</protein>
<reference evidence="2 3" key="1">
    <citation type="submission" date="2023-10" db="EMBL/GenBank/DDBJ databases">
        <title>Genomes of two closely related lineages of the louse Polyplax serrata with different host specificities.</title>
        <authorList>
            <person name="Martinu J."/>
            <person name="Tarabai H."/>
            <person name="Stefka J."/>
            <person name="Hypsa V."/>
        </authorList>
    </citation>
    <scope>NUCLEOTIDE SEQUENCE [LARGE SCALE GENOMIC DNA]</scope>
    <source>
        <strain evidence="2">HR10_N</strain>
    </source>
</reference>
<accession>A0AAN8SI66</accession>
<evidence type="ECO:0000256" key="1">
    <source>
        <dbReference type="SAM" id="MobiDB-lite"/>
    </source>
</evidence>
<feature type="region of interest" description="Disordered" evidence="1">
    <location>
        <begin position="58"/>
        <end position="96"/>
    </location>
</feature>
<dbReference type="Proteomes" id="UP001372834">
    <property type="component" value="Unassembled WGS sequence"/>
</dbReference>
<name>A0AAN8SI66_POLSC</name>
<evidence type="ECO:0000313" key="2">
    <source>
        <dbReference type="EMBL" id="KAK6645352.1"/>
    </source>
</evidence>
<proteinExistence type="predicted"/>